<dbReference type="VEuPathDB" id="FungiDB:RhiirFUN_017786"/>
<keyword evidence="3" id="KW-1185">Reference proteome</keyword>
<accession>A0A2P4P374</accession>
<dbReference type="EMBL" id="AUPC02000426">
    <property type="protein sequence ID" value="POG59846.1"/>
    <property type="molecule type" value="Genomic_DNA"/>
</dbReference>
<protein>
    <recommendedName>
        <fullName evidence="1">Myb/SANT-like DNA-binding domain-containing protein</fullName>
    </recommendedName>
</protein>
<reference evidence="2 3" key="2">
    <citation type="journal article" date="2018" name="New Phytol.">
        <title>High intraspecific genome diversity in the model arbuscular mycorrhizal symbiont Rhizophagus irregularis.</title>
        <authorList>
            <person name="Chen E.C.H."/>
            <person name="Morin E."/>
            <person name="Beaudet D."/>
            <person name="Noel J."/>
            <person name="Yildirir G."/>
            <person name="Ndikumana S."/>
            <person name="Charron P."/>
            <person name="St-Onge C."/>
            <person name="Giorgi J."/>
            <person name="Kruger M."/>
            <person name="Marton T."/>
            <person name="Ropars J."/>
            <person name="Grigoriev I.V."/>
            <person name="Hainaut M."/>
            <person name="Henrissat B."/>
            <person name="Roux C."/>
            <person name="Martin F."/>
            <person name="Corradi N."/>
        </authorList>
    </citation>
    <scope>NUCLEOTIDE SEQUENCE [LARGE SCALE GENOMIC DNA]</scope>
    <source>
        <strain evidence="2 3">DAOM 197198</strain>
    </source>
</reference>
<proteinExistence type="predicted"/>
<feature type="domain" description="Myb/SANT-like DNA-binding" evidence="1">
    <location>
        <begin position="21"/>
        <end position="117"/>
    </location>
</feature>
<evidence type="ECO:0000313" key="3">
    <source>
        <dbReference type="Proteomes" id="UP000018888"/>
    </source>
</evidence>
<dbReference type="VEuPathDB" id="FungiDB:RhiirFUN_019156"/>
<gene>
    <name evidence="2" type="ORF">GLOIN_2v1817865</name>
</gene>
<dbReference type="Pfam" id="PF13837">
    <property type="entry name" value="Myb_DNA-bind_4"/>
    <property type="match status" value="1"/>
</dbReference>
<dbReference type="InterPro" id="IPR044822">
    <property type="entry name" value="Myb_DNA-bind_4"/>
</dbReference>
<dbReference type="AlphaFoldDB" id="A0A2P4P374"/>
<name>A0A2P4P374_RHIID</name>
<organism evidence="2 3">
    <name type="scientific">Rhizophagus irregularis (strain DAOM 181602 / DAOM 197198 / MUCL 43194)</name>
    <name type="common">Arbuscular mycorrhizal fungus</name>
    <name type="synonym">Glomus intraradices</name>
    <dbReference type="NCBI Taxonomy" id="747089"/>
    <lineage>
        <taxon>Eukaryota</taxon>
        <taxon>Fungi</taxon>
        <taxon>Fungi incertae sedis</taxon>
        <taxon>Mucoromycota</taxon>
        <taxon>Glomeromycotina</taxon>
        <taxon>Glomeromycetes</taxon>
        <taxon>Glomerales</taxon>
        <taxon>Glomeraceae</taxon>
        <taxon>Rhizophagus</taxon>
    </lineage>
</organism>
<reference evidence="2 3" key="1">
    <citation type="journal article" date="2013" name="Proc. Natl. Acad. Sci. U.S.A.">
        <title>Genome of an arbuscular mycorrhizal fungus provides insight into the oldest plant symbiosis.</title>
        <authorList>
            <person name="Tisserant E."/>
            <person name="Malbreil M."/>
            <person name="Kuo A."/>
            <person name="Kohler A."/>
            <person name="Symeonidi A."/>
            <person name="Balestrini R."/>
            <person name="Charron P."/>
            <person name="Duensing N."/>
            <person name="Frei Dit Frey N."/>
            <person name="Gianinazzi-Pearson V."/>
            <person name="Gilbert L.B."/>
            <person name="Handa Y."/>
            <person name="Herr J.R."/>
            <person name="Hijri M."/>
            <person name="Koul R."/>
            <person name="Kawaguchi M."/>
            <person name="Krajinski F."/>
            <person name="Lammers P.J."/>
            <person name="Masclaux F.G."/>
            <person name="Murat C."/>
            <person name="Morin E."/>
            <person name="Ndikumana S."/>
            <person name="Pagni M."/>
            <person name="Petitpierre D."/>
            <person name="Requena N."/>
            <person name="Rosikiewicz P."/>
            <person name="Riley R."/>
            <person name="Saito K."/>
            <person name="San Clemente H."/>
            <person name="Shapiro H."/>
            <person name="van Tuinen D."/>
            <person name="Becard G."/>
            <person name="Bonfante P."/>
            <person name="Paszkowski U."/>
            <person name="Shachar-Hill Y.Y."/>
            <person name="Tuskan G.A."/>
            <person name="Young P.W."/>
            <person name="Sanders I.R."/>
            <person name="Henrissat B."/>
            <person name="Rensing S.A."/>
            <person name="Grigoriev I.V."/>
            <person name="Corradi N."/>
            <person name="Roux C."/>
            <person name="Martin F."/>
        </authorList>
    </citation>
    <scope>NUCLEOTIDE SEQUENCE [LARGE SCALE GENOMIC DNA]</scope>
    <source>
        <strain evidence="2 3">DAOM 197198</strain>
    </source>
</reference>
<evidence type="ECO:0000259" key="1">
    <source>
        <dbReference type="Pfam" id="PF13837"/>
    </source>
</evidence>
<evidence type="ECO:0000313" key="2">
    <source>
        <dbReference type="EMBL" id="POG59846.1"/>
    </source>
</evidence>
<sequence>MESTHENKKDKNTEKPIKASRVRWTEPAIKALLSFLLEHKEKLEDLKYKRDATSNPKSVQLWKDAEAFFLTFEFEQSYSVVQIANKWKNLVDNYKSQLAASKKSGGPPIVIQYKEEIEAILNKYRPTLNPKSYDLPQFSSNFMYLQRNLQTSLPSFAQLDDSEYKNDRNDSSCTQ</sequence>
<dbReference type="Proteomes" id="UP000018888">
    <property type="component" value="Unassembled WGS sequence"/>
</dbReference>
<comment type="caution">
    <text evidence="2">The sequence shown here is derived from an EMBL/GenBank/DDBJ whole genome shotgun (WGS) entry which is preliminary data.</text>
</comment>